<dbReference type="AlphaFoldDB" id="A0A8H8XDZ4"/>
<name>A0A8H8XDZ4_9GAMM</name>
<sequence length="40" mass="4621">MFENGIIYGSGQYKNKLTKSIYTKASSIKFNLLVFFIRSI</sequence>
<accession>A0A8H8XDZ4</accession>
<protein>
    <submittedName>
        <fullName evidence="1">Uncharacterized protein</fullName>
    </submittedName>
</protein>
<reference evidence="1 2" key="1">
    <citation type="submission" date="2020-05" db="EMBL/GenBank/DDBJ databases">
        <authorList>
            <person name="Petersen J."/>
            <person name="Sayavedra L."/>
        </authorList>
    </citation>
    <scope>NUCLEOTIDE SEQUENCE [LARGE SCALE GENOMIC DNA]</scope>
    <source>
        <strain evidence="1">B thermophilus SOXS</strain>
    </source>
</reference>
<evidence type="ECO:0000313" key="1">
    <source>
        <dbReference type="EMBL" id="CAB5501758.1"/>
    </source>
</evidence>
<dbReference type="Proteomes" id="UP000643672">
    <property type="component" value="Unassembled WGS sequence"/>
</dbReference>
<evidence type="ECO:0000313" key="2">
    <source>
        <dbReference type="Proteomes" id="UP000643672"/>
    </source>
</evidence>
<proteinExistence type="predicted"/>
<dbReference type="EMBL" id="CAESAQ020000076">
    <property type="protein sequence ID" value="CAB5501758.1"/>
    <property type="molecule type" value="Genomic_DNA"/>
</dbReference>
<comment type="caution">
    <text evidence="1">The sequence shown here is derived from an EMBL/GenBank/DDBJ whole genome shotgun (WGS) entry which is preliminary data.</text>
</comment>
<organism evidence="1 2">
    <name type="scientific">Bathymodiolus thermophilus thioautotrophic gill symbiont</name>
    <dbReference type="NCBI Taxonomy" id="2360"/>
    <lineage>
        <taxon>Bacteria</taxon>
        <taxon>Pseudomonadati</taxon>
        <taxon>Pseudomonadota</taxon>
        <taxon>Gammaproteobacteria</taxon>
        <taxon>sulfur-oxidizing symbionts</taxon>
    </lineage>
</organism>
<keyword evidence="2" id="KW-1185">Reference proteome</keyword>
<gene>
    <name evidence="1" type="ORF">THERMOS_1441</name>
</gene>